<dbReference type="AlphaFoldDB" id="A0A8S4PWH6"/>
<evidence type="ECO:0000256" key="1">
    <source>
        <dbReference type="SAM" id="MobiDB-lite"/>
    </source>
</evidence>
<keyword evidence="4" id="KW-1185">Reference proteome</keyword>
<evidence type="ECO:0000313" key="3">
    <source>
        <dbReference type="EMBL" id="CAH1797037.1"/>
    </source>
</evidence>
<dbReference type="InterPro" id="IPR009030">
    <property type="entry name" value="Growth_fac_rcpt_cys_sf"/>
</dbReference>
<reference evidence="3" key="1">
    <citation type="submission" date="2022-03" db="EMBL/GenBank/DDBJ databases">
        <authorList>
            <person name="Martin C."/>
        </authorList>
    </citation>
    <scope>NUCLEOTIDE SEQUENCE</scope>
</reference>
<feature type="non-terminal residue" evidence="3">
    <location>
        <position position="1"/>
    </location>
</feature>
<dbReference type="OrthoDB" id="413581at2759"/>
<dbReference type="EMBL" id="CAIIXF020000010">
    <property type="protein sequence ID" value="CAH1797037.1"/>
    <property type="molecule type" value="Genomic_DNA"/>
</dbReference>
<evidence type="ECO:0000313" key="4">
    <source>
        <dbReference type="Proteomes" id="UP000749559"/>
    </source>
</evidence>
<proteinExistence type="predicted"/>
<comment type="caution">
    <text evidence="3">The sequence shown here is derived from an EMBL/GenBank/DDBJ whole genome shotgun (WGS) entry which is preliminary data.</text>
</comment>
<gene>
    <name evidence="3" type="ORF">OFUS_LOCUS21381</name>
</gene>
<dbReference type="Gene3D" id="2.10.50.10">
    <property type="entry name" value="Tumor Necrosis Factor Receptor, subunit A, domain 2"/>
    <property type="match status" value="1"/>
</dbReference>
<dbReference type="InterPro" id="IPR011641">
    <property type="entry name" value="Tyr-kin_ephrin_A/B_rcpt-like"/>
</dbReference>
<name>A0A8S4PWH6_OWEFU</name>
<accession>A0A8S4PWH6</accession>
<dbReference type="Pfam" id="PF07699">
    <property type="entry name" value="Ephrin_rec_like"/>
    <property type="match status" value="1"/>
</dbReference>
<protein>
    <recommendedName>
        <fullName evidence="2">Tyrosine-protein kinase ephrin type A/B receptor-like domain-containing protein</fullName>
    </recommendedName>
</protein>
<feature type="non-terminal residue" evidence="3">
    <location>
        <position position="163"/>
    </location>
</feature>
<dbReference type="PANTHER" id="PTHR46104:SF1">
    <property type="entry name" value="GENE 9195-RELATED"/>
    <property type="match status" value="1"/>
</dbReference>
<feature type="domain" description="Tyrosine-protein kinase ephrin type A/B receptor-like" evidence="2">
    <location>
        <begin position="1"/>
        <end position="39"/>
    </location>
</feature>
<dbReference type="Proteomes" id="UP000749559">
    <property type="component" value="Unassembled WGS sequence"/>
</dbReference>
<organism evidence="3 4">
    <name type="scientific">Owenia fusiformis</name>
    <name type="common">Polychaete worm</name>
    <dbReference type="NCBI Taxonomy" id="6347"/>
    <lineage>
        <taxon>Eukaryota</taxon>
        <taxon>Metazoa</taxon>
        <taxon>Spiralia</taxon>
        <taxon>Lophotrochozoa</taxon>
        <taxon>Annelida</taxon>
        <taxon>Polychaeta</taxon>
        <taxon>Sedentaria</taxon>
        <taxon>Canalipalpata</taxon>
        <taxon>Sabellida</taxon>
        <taxon>Oweniida</taxon>
        <taxon>Oweniidae</taxon>
        <taxon>Owenia</taxon>
    </lineage>
</organism>
<dbReference type="SUPFAM" id="SSF57184">
    <property type="entry name" value="Growth factor receptor domain"/>
    <property type="match status" value="1"/>
</dbReference>
<feature type="region of interest" description="Disordered" evidence="1">
    <location>
        <begin position="143"/>
        <end position="163"/>
    </location>
</feature>
<evidence type="ECO:0000259" key="2">
    <source>
        <dbReference type="Pfam" id="PF07699"/>
    </source>
</evidence>
<dbReference type="SMART" id="SM01411">
    <property type="entry name" value="Ephrin_rec_like"/>
    <property type="match status" value="3"/>
</dbReference>
<dbReference type="PANTHER" id="PTHR46104">
    <property type="entry name" value="GENE 9195-RELATED-RELATED"/>
    <property type="match status" value="1"/>
</dbReference>
<sequence length="163" mass="16804">GHFCESGSATELACPAGSYQDEFGKAVCKDCPEGFYCDATTQNDTICSHGVQNPLECPSGHFCPNGTKFALEFPCPAGTFNNVTQLKAEAECLPCTGGQYCETTGLTNPTGPCLEGYYCTLGAAIQNPLDNVTGSVCPPGSYCEGGSPSPTPCPAGTYTPSEG</sequence>